<evidence type="ECO:0000256" key="3">
    <source>
        <dbReference type="ARBA" id="ARBA00022525"/>
    </source>
</evidence>
<proteinExistence type="inferred from homology"/>
<comment type="subcellular location">
    <subcellularLocation>
        <location evidence="1">Secreted</location>
    </subcellularLocation>
</comment>
<dbReference type="STRING" id="7918.ENSLOCP00000004072"/>
<reference evidence="8" key="2">
    <citation type="submission" date="2025-08" db="UniProtKB">
        <authorList>
            <consortium name="Ensembl"/>
        </authorList>
    </citation>
    <scope>IDENTIFICATION</scope>
</reference>
<dbReference type="Bgee" id="ENSLOCG00000003438">
    <property type="expression patterns" value="Expressed in intestine and 10 other cell types or tissues"/>
</dbReference>
<name>W5M6R4_LEPOC</name>
<evidence type="ECO:0000313" key="8">
    <source>
        <dbReference type="Ensembl" id="ENSLOCP00000004072.1"/>
    </source>
</evidence>
<keyword evidence="9" id="KW-1185">Reference proteome</keyword>
<keyword evidence="4" id="KW-0732">Signal</keyword>
<dbReference type="OMA" id="CAEPMLP"/>
<organism evidence="8 9">
    <name type="scientific">Lepisosteus oculatus</name>
    <name type="common">Spotted gar</name>
    <dbReference type="NCBI Taxonomy" id="7918"/>
    <lineage>
        <taxon>Eukaryota</taxon>
        <taxon>Metazoa</taxon>
        <taxon>Chordata</taxon>
        <taxon>Craniata</taxon>
        <taxon>Vertebrata</taxon>
        <taxon>Euteleostomi</taxon>
        <taxon>Actinopterygii</taxon>
        <taxon>Neopterygii</taxon>
        <taxon>Holostei</taxon>
        <taxon>Semionotiformes</taxon>
        <taxon>Lepisosteidae</taxon>
        <taxon>Lepisosteus</taxon>
    </lineage>
</organism>
<keyword evidence="5" id="KW-1015">Disulfide bond</keyword>
<dbReference type="Pfam" id="PF02058">
    <property type="entry name" value="Guanylin"/>
    <property type="match status" value="1"/>
</dbReference>
<dbReference type="HOGENOM" id="CLU_166952_1_0_1"/>
<dbReference type="InterPro" id="IPR000879">
    <property type="entry name" value="Guanylin"/>
</dbReference>
<dbReference type="GeneTree" id="ENSGT00940000154436"/>
<accession>W5M6R4</accession>
<keyword evidence="3" id="KW-0964">Secreted</keyword>
<dbReference type="EMBL" id="AHAT01009727">
    <property type="status" value="NOT_ANNOTATED_CDS"/>
    <property type="molecule type" value="Genomic_DNA"/>
</dbReference>
<dbReference type="PRINTS" id="PR00774">
    <property type="entry name" value="GUANYLIN"/>
</dbReference>
<dbReference type="AlphaFoldDB" id="W5M6R4"/>
<comment type="similarity">
    <text evidence="2">Belongs to the guanylin family.</text>
</comment>
<evidence type="ECO:0000256" key="6">
    <source>
        <dbReference type="ARBA" id="ARBA00037765"/>
    </source>
</evidence>
<evidence type="ECO:0000256" key="7">
    <source>
        <dbReference type="ARBA" id="ARBA00041176"/>
    </source>
</evidence>
<dbReference type="Gene3D" id="3.90.1450.10">
    <property type="entry name" value="Guanylin"/>
    <property type="match status" value="1"/>
</dbReference>
<dbReference type="GO" id="GO:0030250">
    <property type="term" value="F:guanylate cyclase activator activity"/>
    <property type="evidence" value="ECO:0000318"/>
    <property type="project" value="GO_Central"/>
</dbReference>
<dbReference type="InParanoid" id="W5M6R4"/>
<reference evidence="8" key="3">
    <citation type="submission" date="2025-09" db="UniProtKB">
        <authorList>
            <consortium name="Ensembl"/>
        </authorList>
    </citation>
    <scope>IDENTIFICATION</scope>
</reference>
<sequence>SSYLFIAPVITDLGLIRLIAEQFSREQEGNFTFSLESVKTLKSLMDSSAGRSLRLAKTSSVAVCDNPALPMEFQPLCHQPGAGMAFFRLASVDHDICEICAFAACTGC</sequence>
<dbReference type="SUPFAM" id="SSF89890">
    <property type="entry name" value="Proguanylin"/>
    <property type="match status" value="1"/>
</dbReference>
<evidence type="ECO:0000256" key="4">
    <source>
        <dbReference type="ARBA" id="ARBA00022729"/>
    </source>
</evidence>
<dbReference type="GO" id="GO:0005576">
    <property type="term" value="C:extracellular region"/>
    <property type="evidence" value="ECO:0007669"/>
    <property type="project" value="UniProtKB-SubCell"/>
</dbReference>
<evidence type="ECO:0000256" key="5">
    <source>
        <dbReference type="ARBA" id="ARBA00023157"/>
    </source>
</evidence>
<protein>
    <recommendedName>
        <fullName evidence="7">Guanylate cyclase activator 2B</fullName>
    </recommendedName>
</protein>
<evidence type="ECO:0000256" key="2">
    <source>
        <dbReference type="ARBA" id="ARBA00009883"/>
    </source>
</evidence>
<dbReference type="PANTHER" id="PTHR11318:SF4">
    <property type="entry name" value="GUANYLATE CYCLASE ACTIVATOR 2B"/>
    <property type="match status" value="1"/>
</dbReference>
<evidence type="ECO:0000256" key="1">
    <source>
        <dbReference type="ARBA" id="ARBA00004613"/>
    </source>
</evidence>
<comment type="function">
    <text evidence="6">Endogenous activator of intestinal guanylate cyclase. It stimulates this enzyme through the same receptor binding region as the heat-stable enterotoxins. May be a potent physiological regulator of intestinal fluid and electrolyte transport. May be an autocrine/paracrine regulator of intestinal salt and water transport.</text>
</comment>
<dbReference type="PANTHER" id="PTHR11318">
    <property type="entry name" value="GUANYLIN FAMILY MEMBER"/>
    <property type="match status" value="1"/>
</dbReference>
<reference evidence="9" key="1">
    <citation type="submission" date="2011-12" db="EMBL/GenBank/DDBJ databases">
        <title>The Draft Genome of Lepisosteus oculatus.</title>
        <authorList>
            <consortium name="The Broad Institute Genome Assembly &amp; Analysis Group"/>
            <consortium name="Computational R&amp;D Group"/>
            <consortium name="and Sequencing Platform"/>
            <person name="Di Palma F."/>
            <person name="Alfoldi J."/>
            <person name="Johnson J."/>
            <person name="Berlin A."/>
            <person name="Gnerre S."/>
            <person name="Jaffe D."/>
            <person name="MacCallum I."/>
            <person name="Young S."/>
            <person name="Walker B.J."/>
            <person name="Lander E.S."/>
            <person name="Lindblad-Toh K."/>
        </authorList>
    </citation>
    <scope>NUCLEOTIDE SEQUENCE [LARGE SCALE GENOMIC DNA]</scope>
</reference>
<dbReference type="eggNOG" id="ENOG502S7QR">
    <property type="taxonomic scope" value="Eukaryota"/>
</dbReference>
<dbReference type="InterPro" id="IPR036382">
    <property type="entry name" value="Guanylin_sf"/>
</dbReference>
<dbReference type="Ensembl" id="ENSLOCT00000004080.1">
    <property type="protein sequence ID" value="ENSLOCP00000004072.1"/>
    <property type="gene ID" value="ENSLOCG00000003438.1"/>
</dbReference>
<evidence type="ECO:0000313" key="9">
    <source>
        <dbReference type="Proteomes" id="UP000018468"/>
    </source>
</evidence>
<dbReference type="Proteomes" id="UP000018468">
    <property type="component" value="Linkage group LG25"/>
</dbReference>